<reference evidence="8" key="1">
    <citation type="submission" date="2012-09" db="EMBL/GenBank/DDBJ databases">
        <authorList>
            <person name="Martin A.A."/>
        </authorList>
    </citation>
    <scope>NUCLEOTIDE SEQUENCE</scope>
</reference>
<dbReference type="Pfam" id="PF02932">
    <property type="entry name" value="Neur_chan_memb"/>
    <property type="match status" value="1"/>
</dbReference>
<dbReference type="WBParaSite" id="ACAC_0000923401-mRNA-1">
    <property type="protein sequence ID" value="ACAC_0000923401-mRNA-1"/>
    <property type="gene ID" value="ACAC_0000923401"/>
</dbReference>
<feature type="transmembrane region" description="Helical" evidence="5">
    <location>
        <begin position="197"/>
        <end position="220"/>
    </location>
</feature>
<keyword evidence="2 5" id="KW-0812">Transmembrane</keyword>
<dbReference type="InterPro" id="IPR036734">
    <property type="entry name" value="Neur_chan_lig-bd_sf"/>
</dbReference>
<keyword evidence="8" id="KW-1185">Reference proteome</keyword>
<comment type="subcellular location">
    <subcellularLocation>
        <location evidence="1">Membrane</location>
        <topology evidence="1">Multi-pass membrane protein</topology>
    </subcellularLocation>
</comment>
<comment type="caution">
    <text evidence="5">Lacks conserved residue(s) required for the propagation of feature annotation.</text>
</comment>
<dbReference type="AlphaFoldDB" id="A0A0K0DEF6"/>
<reference evidence="9" key="2">
    <citation type="submission" date="2017-02" db="UniProtKB">
        <authorList>
            <consortium name="WormBaseParasite"/>
        </authorList>
    </citation>
    <scope>IDENTIFICATION</scope>
</reference>
<feature type="domain" description="Neurotransmitter-gated ion-channel transmembrane" evidence="7">
    <location>
        <begin position="138"/>
        <end position="259"/>
    </location>
</feature>
<dbReference type="GO" id="GO:0016020">
    <property type="term" value="C:membrane"/>
    <property type="evidence" value="ECO:0007669"/>
    <property type="project" value="UniProtKB-SubCell"/>
</dbReference>
<keyword evidence="5" id="KW-0406">Ion transport</keyword>
<evidence type="ECO:0000259" key="6">
    <source>
        <dbReference type="Pfam" id="PF02931"/>
    </source>
</evidence>
<evidence type="ECO:0000256" key="3">
    <source>
        <dbReference type="ARBA" id="ARBA00022989"/>
    </source>
</evidence>
<evidence type="ECO:0000259" key="7">
    <source>
        <dbReference type="Pfam" id="PF02932"/>
    </source>
</evidence>
<dbReference type="PROSITE" id="PS00236">
    <property type="entry name" value="NEUROTR_ION_CHANNEL"/>
    <property type="match status" value="1"/>
</dbReference>
<dbReference type="SUPFAM" id="SSF63712">
    <property type="entry name" value="Nicotinic receptor ligand binding domain-like"/>
    <property type="match status" value="1"/>
</dbReference>
<dbReference type="Proteomes" id="UP000035642">
    <property type="component" value="Unassembled WGS sequence"/>
</dbReference>
<accession>A0A0K0DEF6</accession>
<dbReference type="STRING" id="6313.A0A0K0DEF6"/>
<evidence type="ECO:0000256" key="1">
    <source>
        <dbReference type="ARBA" id="ARBA00004141"/>
    </source>
</evidence>
<dbReference type="GO" id="GO:0004888">
    <property type="term" value="F:transmembrane signaling receptor activity"/>
    <property type="evidence" value="ECO:0007669"/>
    <property type="project" value="InterPro"/>
</dbReference>
<evidence type="ECO:0000313" key="8">
    <source>
        <dbReference type="Proteomes" id="UP000035642"/>
    </source>
</evidence>
<dbReference type="InterPro" id="IPR006202">
    <property type="entry name" value="Neur_chan_lig-bd"/>
</dbReference>
<keyword evidence="5" id="KW-0407">Ion channel</keyword>
<keyword evidence="4 5" id="KW-0472">Membrane</keyword>
<organism evidence="8 9">
    <name type="scientific">Angiostrongylus cantonensis</name>
    <name type="common">Rat lungworm</name>
    <dbReference type="NCBI Taxonomy" id="6313"/>
    <lineage>
        <taxon>Eukaryota</taxon>
        <taxon>Metazoa</taxon>
        <taxon>Ecdysozoa</taxon>
        <taxon>Nematoda</taxon>
        <taxon>Chromadorea</taxon>
        <taxon>Rhabditida</taxon>
        <taxon>Rhabditina</taxon>
        <taxon>Rhabditomorpha</taxon>
        <taxon>Strongyloidea</taxon>
        <taxon>Metastrongylidae</taxon>
        <taxon>Angiostrongylus</taxon>
    </lineage>
</organism>
<dbReference type="Gene3D" id="2.70.170.10">
    <property type="entry name" value="Neurotransmitter-gated ion-channel ligand-binding domain"/>
    <property type="match status" value="1"/>
</dbReference>
<dbReference type="Pfam" id="PF02931">
    <property type="entry name" value="Neur_chan_LBD"/>
    <property type="match status" value="1"/>
</dbReference>
<sequence length="278" mass="32171">MINTTILPFDAIWLPDTYIYNSREETERYINVVVTTNFWKGERGAEIKFMYPALYRTSCMLDIRYFPYDQQECKLTISSWTSSKSDIDYEAEFNSVNLDNFIPNEEWIEKFVCCPEPWVLLEAVLVVRRKPLYYIVNLVIPTSVITMVAVTGFFTAASTSSERREKLSLGIDSLLAMSILMMMVSEQMPTTSDYVPLFGLFYLTIIFVIFIGTLFTAFILNIHLQKVYARPVSPLISFIFLNKVASCLKMCPPTMLHELWEETGVHFGRPKNKRLVSK</sequence>
<keyword evidence="5" id="KW-0813">Transport</keyword>
<dbReference type="PRINTS" id="PR00252">
    <property type="entry name" value="NRIONCHANNEL"/>
</dbReference>
<keyword evidence="3 5" id="KW-1133">Transmembrane helix</keyword>
<dbReference type="GO" id="GO:0005230">
    <property type="term" value="F:extracellular ligand-gated monoatomic ion channel activity"/>
    <property type="evidence" value="ECO:0007669"/>
    <property type="project" value="InterPro"/>
</dbReference>
<dbReference type="InterPro" id="IPR018000">
    <property type="entry name" value="Neurotransmitter_ion_chnl_CS"/>
</dbReference>
<protein>
    <submittedName>
        <fullName evidence="9">Neurotransmitter-gated ion-channel ligand binding domain protein</fullName>
    </submittedName>
</protein>
<proteinExistence type="inferred from homology"/>
<feature type="transmembrane region" description="Helical" evidence="5">
    <location>
        <begin position="167"/>
        <end position="185"/>
    </location>
</feature>
<dbReference type="InterPro" id="IPR036719">
    <property type="entry name" value="Neuro-gated_channel_TM_sf"/>
</dbReference>
<evidence type="ECO:0000313" key="9">
    <source>
        <dbReference type="WBParaSite" id="ACAC_0000923401-mRNA-1"/>
    </source>
</evidence>
<dbReference type="CDD" id="cd19051">
    <property type="entry name" value="LGIC_TM_cation"/>
    <property type="match status" value="1"/>
</dbReference>
<evidence type="ECO:0000256" key="5">
    <source>
        <dbReference type="RuleBase" id="RU000687"/>
    </source>
</evidence>
<dbReference type="InterPro" id="IPR038050">
    <property type="entry name" value="Neuro_actylchol_rec"/>
</dbReference>
<dbReference type="InterPro" id="IPR006201">
    <property type="entry name" value="Neur_channel"/>
</dbReference>
<evidence type="ECO:0000256" key="2">
    <source>
        <dbReference type="ARBA" id="ARBA00022692"/>
    </source>
</evidence>
<feature type="transmembrane region" description="Helical" evidence="5">
    <location>
        <begin position="132"/>
        <end position="155"/>
    </location>
</feature>
<feature type="domain" description="Neurotransmitter-gated ion-channel ligand-binding" evidence="6">
    <location>
        <begin position="2"/>
        <end position="110"/>
    </location>
</feature>
<dbReference type="InterPro" id="IPR006029">
    <property type="entry name" value="Neurotrans-gated_channel_TM"/>
</dbReference>
<evidence type="ECO:0000256" key="4">
    <source>
        <dbReference type="ARBA" id="ARBA00023136"/>
    </source>
</evidence>
<dbReference type="PANTHER" id="PTHR18945">
    <property type="entry name" value="NEUROTRANSMITTER GATED ION CHANNEL"/>
    <property type="match status" value="1"/>
</dbReference>
<dbReference type="SUPFAM" id="SSF90112">
    <property type="entry name" value="Neurotransmitter-gated ion-channel transmembrane pore"/>
    <property type="match status" value="1"/>
</dbReference>
<name>A0A0K0DEF6_ANGCA</name>
<comment type="similarity">
    <text evidence="5">Belongs to the ligand-gated ion channel (TC 1.A.9) family.</text>
</comment>
<dbReference type="Gene3D" id="1.20.58.390">
    <property type="entry name" value="Neurotransmitter-gated ion-channel transmembrane domain"/>
    <property type="match status" value="1"/>
</dbReference>